<keyword evidence="5" id="KW-1015">Disulfide bond</keyword>
<dbReference type="SUPFAM" id="SSF47072">
    <property type="entry name" value="Cysteine alpha-hairpin motif"/>
    <property type="match status" value="1"/>
</dbReference>
<accession>A0ABR3BMK2</accession>
<dbReference type="GeneID" id="91993349"/>
<evidence type="ECO:0000313" key="7">
    <source>
        <dbReference type="Proteomes" id="UP000054399"/>
    </source>
</evidence>
<dbReference type="Gene3D" id="1.10.287.1130">
    <property type="entry name" value="CytochromE C oxidase copper chaperone"/>
    <property type="match status" value="1"/>
</dbReference>
<comment type="caution">
    <text evidence="6">The sequence shown here is derived from an EMBL/GenBank/DDBJ whole genome shotgun (WGS) entry which is preliminary data.</text>
</comment>
<evidence type="ECO:0000256" key="4">
    <source>
        <dbReference type="ARBA" id="ARBA00023128"/>
    </source>
</evidence>
<proteinExistence type="inferred from homology"/>
<protein>
    <recommendedName>
        <fullName evidence="3">Cx9C motif-containing protein 4, mitochondrial</fullName>
    </recommendedName>
</protein>
<evidence type="ECO:0000256" key="2">
    <source>
        <dbReference type="ARBA" id="ARBA00009858"/>
    </source>
</evidence>
<dbReference type="Proteomes" id="UP000054399">
    <property type="component" value="Unassembled WGS sequence"/>
</dbReference>
<dbReference type="InterPro" id="IPR009069">
    <property type="entry name" value="Cys_alpha_HP_mot_SF"/>
</dbReference>
<name>A0ABR3BMK2_9TREE</name>
<comment type="subcellular location">
    <subcellularLocation>
        <location evidence="1">Mitochondrion intermembrane space</location>
    </subcellularLocation>
</comment>
<dbReference type="Pfam" id="PF08991">
    <property type="entry name" value="CMC4"/>
    <property type="match status" value="1"/>
</dbReference>
<dbReference type="InterPro" id="IPR027179">
    <property type="entry name" value="CMC4"/>
</dbReference>
<comment type="similarity">
    <text evidence="2">Belongs to the CMC4 family.</text>
</comment>
<dbReference type="EMBL" id="ATAM02000013">
    <property type="protein sequence ID" value="KAL0240694.1"/>
    <property type="molecule type" value="Genomic_DNA"/>
</dbReference>
<sequence>MPQPQDCQAEACEIQSCIQRNNYDESKCQSQIFALYKCCLNMYQTAEKEGIKPPESSACPLKEIVERRMKRFEKINTYKYQLSLSMHQIIFLWPNFPYGIIADITVTSKSYHVSRLRHISLALSNTRTPSTSWTVFYSDLMVCHREAGLNTKMAIVESRTCPERRNGTDGHHSLSFNTTLAATLPSGTDQSSEVVHSLTAPSDAIAAERHGLSTPRDCDFRYAMMRLSRRSRPYYLYSRRIREGKLFYCGA</sequence>
<dbReference type="PROSITE" id="PS51808">
    <property type="entry name" value="CHCH"/>
    <property type="match status" value="1"/>
</dbReference>
<dbReference type="PANTHER" id="PTHR15590">
    <property type="entry name" value="CX9C MOTIF-CONTAINING PROTEIN 4"/>
    <property type="match status" value="1"/>
</dbReference>
<gene>
    <name evidence="6" type="ORF">I308_106494</name>
</gene>
<organism evidence="6 7">
    <name type="scientific">Cryptococcus tetragattii IND107</name>
    <dbReference type="NCBI Taxonomy" id="1296105"/>
    <lineage>
        <taxon>Eukaryota</taxon>
        <taxon>Fungi</taxon>
        <taxon>Dikarya</taxon>
        <taxon>Basidiomycota</taxon>
        <taxon>Agaricomycotina</taxon>
        <taxon>Tremellomycetes</taxon>
        <taxon>Tremellales</taxon>
        <taxon>Cryptococcaceae</taxon>
        <taxon>Cryptococcus</taxon>
        <taxon>Cryptococcus gattii species complex</taxon>
    </lineage>
</organism>
<evidence type="ECO:0000313" key="6">
    <source>
        <dbReference type="EMBL" id="KAL0240694.1"/>
    </source>
</evidence>
<dbReference type="RefSeq" id="XP_066611193.1">
    <property type="nucleotide sequence ID" value="XM_066760921.1"/>
</dbReference>
<evidence type="ECO:0000256" key="1">
    <source>
        <dbReference type="ARBA" id="ARBA00004569"/>
    </source>
</evidence>
<reference evidence="7" key="1">
    <citation type="submission" date="2015-01" db="EMBL/GenBank/DDBJ databases">
        <title>The Genome Sequence of Cryptococcus gattii MMRL2647.</title>
        <authorList>
            <consortium name="The Broad Institute Genomics Platform"/>
            <person name="Cuomo C."/>
            <person name="Litvintseva A."/>
            <person name="Chen Y."/>
            <person name="Heitman J."/>
            <person name="Sun S."/>
            <person name="Springer D."/>
            <person name="Dromer F."/>
            <person name="Young S."/>
            <person name="Zeng Q."/>
            <person name="Gargeya S."/>
            <person name="Abouelleil A."/>
            <person name="Alvarado L."/>
            <person name="Chapman S.B."/>
            <person name="Gainer-Dewar J."/>
            <person name="Goldberg J."/>
            <person name="Griggs A."/>
            <person name="Gujja S."/>
            <person name="Hansen M."/>
            <person name="Howarth C."/>
            <person name="Imamovic A."/>
            <person name="Larimer J."/>
            <person name="Murphy C."/>
            <person name="Naylor J."/>
            <person name="Pearson M."/>
            <person name="Priest M."/>
            <person name="Roberts A."/>
            <person name="Saif S."/>
            <person name="Shea T."/>
            <person name="Sykes S."/>
            <person name="Wortman J."/>
            <person name="Nusbaum C."/>
            <person name="Birren B."/>
        </authorList>
    </citation>
    <scope>NUCLEOTIDE SEQUENCE [LARGE SCALE GENOMIC DNA]</scope>
    <source>
        <strain evidence="7">IND107</strain>
    </source>
</reference>
<evidence type="ECO:0000256" key="5">
    <source>
        <dbReference type="ARBA" id="ARBA00023157"/>
    </source>
</evidence>
<keyword evidence="4" id="KW-0496">Mitochondrion</keyword>
<reference evidence="6 7" key="2">
    <citation type="submission" date="2024-01" db="EMBL/GenBank/DDBJ databases">
        <title>Comparative genomics of Cryptococcus and Kwoniella reveals pathogenesis evolution and contrasting modes of karyotype evolution via chromosome fusion or intercentromeric recombination.</title>
        <authorList>
            <person name="Coelho M.A."/>
            <person name="David-Palma M."/>
            <person name="Shea T."/>
            <person name="Bowers K."/>
            <person name="Mcginley-Smith S."/>
            <person name="Mohammad A.W."/>
            <person name="Gnirke A."/>
            <person name="Yurkov A.M."/>
            <person name="Nowrousian M."/>
            <person name="Sun S."/>
            <person name="Cuomo C.A."/>
            <person name="Heitman J."/>
        </authorList>
    </citation>
    <scope>NUCLEOTIDE SEQUENCE [LARGE SCALE GENOMIC DNA]</scope>
    <source>
        <strain evidence="6 7">IND107</strain>
    </source>
</reference>
<evidence type="ECO:0000256" key="3">
    <source>
        <dbReference type="ARBA" id="ARBA00019406"/>
    </source>
</evidence>
<keyword evidence="7" id="KW-1185">Reference proteome</keyword>
<dbReference type="PANTHER" id="PTHR15590:SF0">
    <property type="entry name" value="CX9C MOTIF-CONTAINING PROTEIN 4"/>
    <property type="match status" value="1"/>
</dbReference>